<evidence type="ECO:0000256" key="12">
    <source>
        <dbReference type="ARBA" id="ARBA00049255"/>
    </source>
</evidence>
<dbReference type="EMBL" id="FQ312005">
    <property type="protein sequence ID" value="CBW26719.1"/>
    <property type="molecule type" value="Genomic_DNA"/>
</dbReference>
<dbReference type="InterPro" id="IPR010978">
    <property type="entry name" value="tRNA-bd_arm"/>
</dbReference>
<keyword evidence="10 13" id="KW-0648">Protein biosynthesis</keyword>
<dbReference type="NCBIfam" id="TIGR00468">
    <property type="entry name" value="pheS"/>
    <property type="match status" value="1"/>
</dbReference>
<gene>
    <name evidence="13 15" type="primary">pheS</name>
    <name evidence="15" type="ordered locus">BMS_1903</name>
</gene>
<keyword evidence="7 13" id="KW-0547">Nucleotide-binding</keyword>
<keyword evidence="6 13" id="KW-0479">Metal-binding</keyword>
<evidence type="ECO:0000256" key="8">
    <source>
        <dbReference type="ARBA" id="ARBA00022840"/>
    </source>
</evidence>
<evidence type="ECO:0000259" key="14">
    <source>
        <dbReference type="PROSITE" id="PS50862"/>
    </source>
</evidence>
<dbReference type="InterPro" id="IPR022911">
    <property type="entry name" value="Phe_tRNA_ligase_alpha1_bac"/>
</dbReference>
<dbReference type="Gene3D" id="3.30.930.10">
    <property type="entry name" value="Bira Bifunctional Protein, Domain 2"/>
    <property type="match status" value="1"/>
</dbReference>
<evidence type="ECO:0000256" key="7">
    <source>
        <dbReference type="ARBA" id="ARBA00022741"/>
    </source>
</evidence>
<dbReference type="Pfam" id="PF01409">
    <property type="entry name" value="tRNA-synt_2d"/>
    <property type="match status" value="1"/>
</dbReference>
<dbReference type="GO" id="GO:0004826">
    <property type="term" value="F:phenylalanine-tRNA ligase activity"/>
    <property type="evidence" value="ECO:0007669"/>
    <property type="project" value="UniProtKB-UniRule"/>
</dbReference>
<comment type="catalytic activity">
    <reaction evidence="12 13">
        <text>tRNA(Phe) + L-phenylalanine + ATP = L-phenylalanyl-tRNA(Phe) + AMP + diphosphate + H(+)</text>
        <dbReference type="Rhea" id="RHEA:19413"/>
        <dbReference type="Rhea" id="RHEA-COMP:9668"/>
        <dbReference type="Rhea" id="RHEA-COMP:9699"/>
        <dbReference type="ChEBI" id="CHEBI:15378"/>
        <dbReference type="ChEBI" id="CHEBI:30616"/>
        <dbReference type="ChEBI" id="CHEBI:33019"/>
        <dbReference type="ChEBI" id="CHEBI:58095"/>
        <dbReference type="ChEBI" id="CHEBI:78442"/>
        <dbReference type="ChEBI" id="CHEBI:78531"/>
        <dbReference type="ChEBI" id="CHEBI:456215"/>
        <dbReference type="EC" id="6.1.1.20"/>
    </reaction>
</comment>
<dbReference type="PATRIC" id="fig|862908.3.peg.1804"/>
<dbReference type="SUPFAM" id="SSF55681">
    <property type="entry name" value="Class II aaRS and biotin synthetases"/>
    <property type="match status" value="1"/>
</dbReference>
<accession>E1X2F2</accession>
<evidence type="ECO:0000313" key="15">
    <source>
        <dbReference type="EMBL" id="CBW26719.1"/>
    </source>
</evidence>
<feature type="binding site" evidence="13">
    <location>
        <position position="266"/>
    </location>
    <ligand>
        <name>Mg(2+)</name>
        <dbReference type="ChEBI" id="CHEBI:18420"/>
        <note>shared with beta subunit</note>
    </ligand>
</feature>
<dbReference type="GO" id="GO:0005524">
    <property type="term" value="F:ATP binding"/>
    <property type="evidence" value="ECO:0007669"/>
    <property type="project" value="UniProtKB-UniRule"/>
</dbReference>
<dbReference type="HOGENOM" id="CLU_025086_0_1_7"/>
<dbReference type="SUPFAM" id="SSF46589">
    <property type="entry name" value="tRNA-binding arm"/>
    <property type="match status" value="1"/>
</dbReference>
<evidence type="ECO:0000256" key="3">
    <source>
        <dbReference type="ARBA" id="ARBA00011209"/>
    </source>
</evidence>
<evidence type="ECO:0000256" key="11">
    <source>
        <dbReference type="ARBA" id="ARBA00023146"/>
    </source>
</evidence>
<dbReference type="GO" id="GO:0006432">
    <property type="term" value="P:phenylalanyl-tRNA aminoacylation"/>
    <property type="evidence" value="ECO:0007669"/>
    <property type="project" value="UniProtKB-UniRule"/>
</dbReference>
<evidence type="ECO:0000256" key="10">
    <source>
        <dbReference type="ARBA" id="ARBA00022917"/>
    </source>
</evidence>
<dbReference type="Proteomes" id="UP000008963">
    <property type="component" value="Chromosome"/>
</dbReference>
<dbReference type="InterPro" id="IPR002319">
    <property type="entry name" value="Phenylalanyl-tRNA_Synthase"/>
</dbReference>
<keyword evidence="9 13" id="KW-0460">Magnesium</keyword>
<sequence length="354" mass="39952">MIEKLEEIFAQFEQKVGGLTNQADILNLKSEFIGKKGLISEVLKSLKDATPEQRKAIGPKANDIKNNITDMVAAKLTAIEAQEINEKLASSRIDISLTDDVKEGSSLGGGFHPRTLIQREIEDIFLSMGFDILDGPHIEDEFHNFEALNIPSDHPARDMQDTFWFHDPNAQSDEKKFLLRTHTSTIQVRGMRSRKPPFKFIAPGTVFRCERTDASHEMVFNQLEGMMVGEDISVSHLIYFMKTILKEIFKKDVEVRLRPGFFPFVEPGFELDIKCLICSGNGCSVCKQVGWVELLPCGMVHPNVLKAGGIDSEKYNGFAFGLGLDRLVMMKYGIDDIRHLQSGDLRFNTQFKTF</sequence>
<dbReference type="PROSITE" id="PS50862">
    <property type="entry name" value="AA_TRNA_LIGASE_II"/>
    <property type="match status" value="1"/>
</dbReference>
<keyword evidence="11 13" id="KW-0030">Aminoacyl-tRNA synthetase</keyword>
<evidence type="ECO:0000256" key="2">
    <source>
        <dbReference type="ARBA" id="ARBA00010207"/>
    </source>
</evidence>
<keyword evidence="4 13" id="KW-0963">Cytoplasm</keyword>
<dbReference type="AlphaFoldDB" id="E1X2F2"/>
<dbReference type="FunFam" id="3.30.930.10:FF:000089">
    <property type="entry name" value="Phenylalanine--tRNA ligase alpha subunit"/>
    <property type="match status" value="1"/>
</dbReference>
<dbReference type="EC" id="6.1.1.20" evidence="13"/>
<reference evidence="16" key="1">
    <citation type="journal article" date="2013" name="ISME J.">
        <title>A small predatory core genome in the divergent marine Bacteriovorax marinus SJ and the terrestrial Bdellovibrio bacteriovorus.</title>
        <authorList>
            <person name="Crossman L.C."/>
            <person name="Chen H."/>
            <person name="Cerdeno-Tarraga A.M."/>
            <person name="Brooks K."/>
            <person name="Quail M.A."/>
            <person name="Pineiro S.A."/>
            <person name="Hobley L."/>
            <person name="Sockett R.E."/>
            <person name="Bentley S.D."/>
            <person name="Parkhill J."/>
            <person name="Williams H.N."/>
            <person name="Stine O.C."/>
        </authorList>
    </citation>
    <scope>NUCLEOTIDE SEQUENCE [LARGE SCALE GENOMIC DNA]</scope>
    <source>
        <strain evidence="16">ATCC BAA-682 / DSM 15412 / SJ</strain>
    </source>
</reference>
<keyword evidence="8 13" id="KW-0067">ATP-binding</keyword>
<protein>
    <recommendedName>
        <fullName evidence="13">Phenylalanine--tRNA ligase alpha subunit</fullName>
        <ecNumber evidence="13">6.1.1.20</ecNumber>
    </recommendedName>
    <alternativeName>
        <fullName evidence="13">Phenylalanyl-tRNA synthetase alpha subunit</fullName>
        <shortName evidence="13">PheRS</shortName>
    </alternativeName>
</protein>
<comment type="cofactor">
    <cofactor evidence="13">
        <name>Mg(2+)</name>
        <dbReference type="ChEBI" id="CHEBI:18420"/>
    </cofactor>
    <text evidence="13">Binds 2 magnesium ions per tetramer.</text>
</comment>
<dbReference type="InterPro" id="IPR004529">
    <property type="entry name" value="Phe-tRNA-synth_IIc_asu"/>
</dbReference>
<dbReference type="RefSeq" id="WP_014244500.1">
    <property type="nucleotide sequence ID" value="NC_016620.1"/>
</dbReference>
<evidence type="ECO:0000256" key="9">
    <source>
        <dbReference type="ARBA" id="ARBA00022842"/>
    </source>
</evidence>
<dbReference type="PANTHER" id="PTHR11538">
    <property type="entry name" value="PHENYLALANYL-TRNA SYNTHETASE"/>
    <property type="match status" value="1"/>
</dbReference>
<name>E1X2F2_HALMS</name>
<keyword evidence="5 13" id="KW-0436">Ligase</keyword>
<dbReference type="eggNOG" id="COG0016">
    <property type="taxonomic scope" value="Bacteria"/>
</dbReference>
<evidence type="ECO:0000256" key="4">
    <source>
        <dbReference type="ARBA" id="ARBA00022490"/>
    </source>
</evidence>
<dbReference type="KEGG" id="bmx:BMS_1903"/>
<dbReference type="InterPro" id="IPR004188">
    <property type="entry name" value="Phe-tRNA_ligase_II_N"/>
</dbReference>
<evidence type="ECO:0000313" key="16">
    <source>
        <dbReference type="Proteomes" id="UP000008963"/>
    </source>
</evidence>
<organism evidence="15 16">
    <name type="scientific">Halobacteriovorax marinus (strain ATCC BAA-682 / DSM 15412 / SJ)</name>
    <name type="common">Bacteriovorax marinus</name>
    <dbReference type="NCBI Taxonomy" id="862908"/>
    <lineage>
        <taxon>Bacteria</taxon>
        <taxon>Pseudomonadati</taxon>
        <taxon>Bdellovibrionota</taxon>
        <taxon>Bacteriovoracia</taxon>
        <taxon>Bacteriovoracales</taxon>
        <taxon>Halobacteriovoraceae</taxon>
        <taxon>Halobacteriovorax</taxon>
    </lineage>
</organism>
<comment type="similarity">
    <text evidence="2 13">Belongs to the class-II aminoacyl-tRNA synthetase family. Phe-tRNA synthetase alpha subunit type 1 subfamily.</text>
</comment>
<dbReference type="GO" id="GO:0000287">
    <property type="term" value="F:magnesium ion binding"/>
    <property type="evidence" value="ECO:0007669"/>
    <property type="project" value="UniProtKB-UniRule"/>
</dbReference>
<comment type="subunit">
    <text evidence="3 13">Tetramer of two alpha and two beta subunits.</text>
</comment>
<dbReference type="PANTHER" id="PTHR11538:SF41">
    <property type="entry name" value="PHENYLALANINE--TRNA LIGASE, MITOCHONDRIAL"/>
    <property type="match status" value="1"/>
</dbReference>
<dbReference type="GO" id="GO:0005737">
    <property type="term" value="C:cytoplasm"/>
    <property type="evidence" value="ECO:0007669"/>
    <property type="project" value="UniProtKB-SubCell"/>
</dbReference>
<evidence type="ECO:0000256" key="6">
    <source>
        <dbReference type="ARBA" id="ARBA00022723"/>
    </source>
</evidence>
<evidence type="ECO:0000256" key="13">
    <source>
        <dbReference type="HAMAP-Rule" id="MF_00281"/>
    </source>
</evidence>
<keyword evidence="16" id="KW-1185">Reference proteome</keyword>
<dbReference type="InterPro" id="IPR006195">
    <property type="entry name" value="aa-tRNA-synth_II"/>
</dbReference>
<dbReference type="HAMAP" id="MF_00281">
    <property type="entry name" value="Phe_tRNA_synth_alpha1"/>
    <property type="match status" value="1"/>
</dbReference>
<evidence type="ECO:0000256" key="1">
    <source>
        <dbReference type="ARBA" id="ARBA00004496"/>
    </source>
</evidence>
<evidence type="ECO:0000256" key="5">
    <source>
        <dbReference type="ARBA" id="ARBA00022598"/>
    </source>
</evidence>
<dbReference type="STRING" id="862908.BMS_1903"/>
<dbReference type="OrthoDB" id="5288851at2"/>
<comment type="subcellular location">
    <subcellularLocation>
        <location evidence="1 13">Cytoplasm</location>
    </subcellularLocation>
</comment>
<feature type="domain" description="Aminoacyl-transfer RNA synthetases class-II family profile" evidence="14">
    <location>
        <begin position="110"/>
        <end position="330"/>
    </location>
</feature>
<dbReference type="GO" id="GO:0000049">
    <property type="term" value="F:tRNA binding"/>
    <property type="evidence" value="ECO:0007669"/>
    <property type="project" value="InterPro"/>
</dbReference>
<dbReference type="CDD" id="cd00496">
    <property type="entry name" value="PheRS_alpha_core"/>
    <property type="match status" value="1"/>
</dbReference>
<dbReference type="Pfam" id="PF02912">
    <property type="entry name" value="Phe_tRNA-synt_N"/>
    <property type="match status" value="1"/>
</dbReference>
<proteinExistence type="inferred from homology"/>
<dbReference type="InterPro" id="IPR045864">
    <property type="entry name" value="aa-tRNA-synth_II/BPL/LPL"/>
</dbReference>